<name>A0A0A0JKS6_9MICO</name>
<dbReference type="GO" id="GO:0004177">
    <property type="term" value="F:aminopeptidase activity"/>
    <property type="evidence" value="ECO:0007669"/>
    <property type="project" value="TreeGrafter"/>
</dbReference>
<dbReference type="eggNOG" id="COG3191">
    <property type="taxonomic scope" value="Bacteria"/>
</dbReference>
<dbReference type="PANTHER" id="PTHR36512">
    <property type="entry name" value="D-AMINOPEPTIDASE"/>
    <property type="match status" value="1"/>
</dbReference>
<protein>
    <recommendedName>
        <fullName evidence="5">Hydrolase</fullName>
    </recommendedName>
</protein>
<dbReference type="Pfam" id="PF03576">
    <property type="entry name" value="Peptidase_S58"/>
    <property type="match status" value="1"/>
</dbReference>
<evidence type="ECO:0000256" key="1">
    <source>
        <dbReference type="ARBA" id="ARBA00007068"/>
    </source>
</evidence>
<dbReference type="InterPro" id="IPR016117">
    <property type="entry name" value="ArgJ-like_dom_sf"/>
</dbReference>
<comment type="similarity">
    <text evidence="1">Belongs to the peptidase S58 family.</text>
</comment>
<dbReference type="RefSeq" id="WP_035904644.1">
    <property type="nucleotide sequence ID" value="NZ_AVPK01000005.1"/>
</dbReference>
<gene>
    <name evidence="3" type="ORF">N803_13230</name>
</gene>
<reference evidence="3 4" key="1">
    <citation type="submission" date="2013-08" db="EMBL/GenBank/DDBJ databases">
        <title>The genome sequence of Knoellia subterranea.</title>
        <authorList>
            <person name="Zhu W."/>
            <person name="Wang G."/>
        </authorList>
    </citation>
    <scope>NUCLEOTIDE SEQUENCE [LARGE SCALE GENOMIC DNA]</scope>
    <source>
        <strain evidence="3 4">KCTC 19937</strain>
    </source>
</reference>
<feature type="region of interest" description="Disordered" evidence="2">
    <location>
        <begin position="132"/>
        <end position="161"/>
    </location>
</feature>
<accession>A0A0A0JKS6</accession>
<dbReference type="CDD" id="cd02252">
    <property type="entry name" value="nylC_like"/>
    <property type="match status" value="1"/>
</dbReference>
<evidence type="ECO:0000256" key="2">
    <source>
        <dbReference type="SAM" id="MobiDB-lite"/>
    </source>
</evidence>
<evidence type="ECO:0000313" key="3">
    <source>
        <dbReference type="EMBL" id="KGN37369.1"/>
    </source>
</evidence>
<evidence type="ECO:0008006" key="5">
    <source>
        <dbReference type="Google" id="ProtNLM"/>
    </source>
</evidence>
<comment type="caution">
    <text evidence="3">The sequence shown here is derived from an EMBL/GenBank/DDBJ whole genome shotgun (WGS) entry which is preliminary data.</text>
</comment>
<proteinExistence type="inferred from homology"/>
<evidence type="ECO:0000313" key="4">
    <source>
        <dbReference type="Proteomes" id="UP000030011"/>
    </source>
</evidence>
<dbReference type="InterPro" id="IPR005321">
    <property type="entry name" value="Peptidase_S58_DmpA"/>
</dbReference>
<dbReference type="Proteomes" id="UP000030011">
    <property type="component" value="Unassembled WGS sequence"/>
</dbReference>
<dbReference type="SUPFAM" id="SSF56266">
    <property type="entry name" value="DmpA/ArgJ-like"/>
    <property type="match status" value="1"/>
</dbReference>
<dbReference type="AlphaFoldDB" id="A0A0A0JKS6"/>
<dbReference type="EMBL" id="AVPK01000005">
    <property type="protein sequence ID" value="KGN37369.1"/>
    <property type="molecule type" value="Genomic_DNA"/>
</dbReference>
<dbReference type="OrthoDB" id="9808347at2"/>
<sequence>MNAPQPGPLNALTDVAGIRVGHVTRDEPGWLTGVTVVVPPSGTVGGVDVRGGAPGTRETDLLDPTRLVDCVDAVVLSGGSAFGLATADGVMQASYAAGLGWPTNPESPAEVVPIVPAAVVLDLGRGGSFAHAPTADDGHRAYGSATDGPVPQGNVGGGTGARAGGLKGGVGTASIRIGEHTVGALVVVNAMGSPCAPDGSLYAVRSGLADEFASVPPPNPAAAQAYWEALAAAEAELRAGMATTIGVVATDATLTKAQCRKLAEVSHDGLARALNPVHTAYDGDTIFTLATGERDAPGDLDLVHLQAAAADCVARAIGHAMLAAESVDRTANGGAALTSWRDAMVEG</sequence>
<keyword evidence="4" id="KW-1185">Reference proteome</keyword>
<dbReference type="Gene3D" id="3.60.70.12">
    <property type="entry name" value="L-amino peptidase D-ALA esterase/amidase"/>
    <property type="match status" value="1"/>
</dbReference>
<dbReference type="STRING" id="1385521.N803_13230"/>
<dbReference type="PANTHER" id="PTHR36512:SF3">
    <property type="entry name" value="BLR5678 PROTEIN"/>
    <property type="match status" value="1"/>
</dbReference>
<organism evidence="3 4">
    <name type="scientific">Knoellia subterranea KCTC 19937</name>
    <dbReference type="NCBI Taxonomy" id="1385521"/>
    <lineage>
        <taxon>Bacteria</taxon>
        <taxon>Bacillati</taxon>
        <taxon>Actinomycetota</taxon>
        <taxon>Actinomycetes</taxon>
        <taxon>Micrococcales</taxon>
        <taxon>Intrasporangiaceae</taxon>
        <taxon>Knoellia</taxon>
    </lineage>
</organism>